<dbReference type="InterPro" id="IPR011330">
    <property type="entry name" value="Glyco_hydro/deAcase_b/a-brl"/>
</dbReference>
<evidence type="ECO:0000313" key="6">
    <source>
        <dbReference type="EMBL" id="KXB64532.1"/>
    </source>
</evidence>
<dbReference type="PATRIC" id="fig|157687.3.peg.1355"/>
<sequence length="284" mass="31909">MKKTFSVIGIIVAIIGFLYSGVHIFGTTAKFIEHHSLESSIKKLTHEKNTKTADLAAVTKKNDDVKAQYQKLKADKKIKTVYLTFDDGPSGHTDQILEILKRNNIKATFFVIGIGKNFKDYKKITDQGHSIGLHSFTHEYKKVYANEDSFFKEFYQIHDAIKSTTGQDVKIIRFPGGSSNTIASKALKTAIINRLTREGFVYFDWNCDSTDASGNNVPVAKLVKYGVCTTHPDINVLMHDTNAKKTTVQALQQIIDGYKKAGYTFETLNVNSPRIQHVKQPEIK</sequence>
<reference evidence="7" key="1">
    <citation type="submission" date="2016-01" db="EMBL/GenBank/DDBJ databases">
        <authorList>
            <person name="Mitreva M."/>
            <person name="Pepin K.H."/>
            <person name="Mihindukulasuriya K.A."/>
            <person name="Fulton R."/>
            <person name="Fronick C."/>
            <person name="O'Laughlin M."/>
            <person name="Miner T."/>
            <person name="Herter B."/>
            <person name="Rosa B.A."/>
            <person name="Cordes M."/>
            <person name="Tomlinson C."/>
            <person name="Wollam A."/>
            <person name="Palsikar V.B."/>
            <person name="Mardis E.R."/>
            <person name="Wilson R.K."/>
        </authorList>
    </citation>
    <scope>NUCLEOTIDE SEQUENCE [LARGE SCALE GENOMIC DNA]</scope>
    <source>
        <strain evidence="7">KA00185</strain>
    </source>
</reference>
<proteinExistence type="predicted"/>
<dbReference type="OrthoDB" id="258610at2"/>
<dbReference type="RefSeq" id="WP_060918060.1">
    <property type="nucleotide sequence ID" value="NZ_AP019834.1"/>
</dbReference>
<evidence type="ECO:0000313" key="4">
    <source>
        <dbReference type="EMBL" id="BBM50547.1"/>
    </source>
</evidence>
<dbReference type="PANTHER" id="PTHR10587">
    <property type="entry name" value="GLYCOSYL TRANSFERASE-RELATED"/>
    <property type="match status" value="1"/>
</dbReference>
<dbReference type="CDD" id="cd10944">
    <property type="entry name" value="CE4_SmPgdA_like"/>
    <property type="match status" value="1"/>
</dbReference>
<dbReference type="Proteomes" id="UP000321397">
    <property type="component" value="Chromosome"/>
</dbReference>
<dbReference type="PANTHER" id="PTHR10587:SF125">
    <property type="entry name" value="POLYSACCHARIDE DEACETYLASE YHEN-RELATED"/>
    <property type="match status" value="1"/>
</dbReference>
<reference evidence="3 8" key="3">
    <citation type="submission" date="2019-07" db="EMBL/GenBank/DDBJ databases">
        <title>Complete Genome Sequence of Leptotrichia wadei Strain JMUB3933.</title>
        <authorList>
            <person name="Watanabe S."/>
            <person name="Cui L."/>
        </authorList>
    </citation>
    <scope>NUCLEOTIDE SEQUENCE [LARGE SCALE GENOMIC DNA]</scope>
    <source>
        <strain evidence="3 8">JMUB3933</strain>
    </source>
</reference>
<feature type="transmembrane region" description="Helical" evidence="1">
    <location>
        <begin position="7"/>
        <end position="26"/>
    </location>
</feature>
<dbReference type="EMBL" id="AP019841">
    <property type="protein sequence ID" value="BBM55520.1"/>
    <property type="molecule type" value="Genomic_DNA"/>
</dbReference>
<dbReference type="Proteomes" id="UP000321944">
    <property type="component" value="Chromosome"/>
</dbReference>
<keyword evidence="1" id="KW-1133">Transmembrane helix</keyword>
<accession>A0A134A9Y8</accession>
<reference evidence="5 10" key="5">
    <citation type="submission" date="2019-07" db="EMBL/GenBank/DDBJ databases">
        <title>Complete Genome Sequence of Leptotrichia wadei Strain JMUB3936.</title>
        <authorList>
            <person name="Watanabe S."/>
            <person name="Cui L."/>
        </authorList>
    </citation>
    <scope>NUCLEOTIDE SEQUENCE [LARGE SCALE GENOMIC DNA]</scope>
    <source>
        <strain evidence="5 10">JMUB3936</strain>
    </source>
</reference>
<dbReference type="Proteomes" id="UP000070483">
    <property type="component" value="Unassembled WGS sequence"/>
</dbReference>
<dbReference type="InterPro" id="IPR002509">
    <property type="entry name" value="NODB_dom"/>
</dbReference>
<reference evidence="4 9" key="4">
    <citation type="submission" date="2019-07" db="EMBL/GenBank/DDBJ databases">
        <title>Complete Genome Sequence of Leptotrichia wadei Strain JMUB3934.</title>
        <authorList>
            <person name="Watanabe S."/>
            <person name="Cui L."/>
        </authorList>
    </citation>
    <scope>NUCLEOTIDE SEQUENCE [LARGE SCALE GENOMIC DNA]</scope>
    <source>
        <strain evidence="4 9">JMUB3934</strain>
    </source>
</reference>
<dbReference type="EMBL" id="AP019834">
    <property type="protein sequence ID" value="BBM48210.1"/>
    <property type="molecule type" value="Genomic_DNA"/>
</dbReference>
<keyword evidence="7" id="KW-1185">Reference proteome</keyword>
<dbReference type="Pfam" id="PF01522">
    <property type="entry name" value="Polysacc_deac_1"/>
    <property type="match status" value="1"/>
</dbReference>
<dbReference type="PROSITE" id="PS51677">
    <property type="entry name" value="NODB"/>
    <property type="match status" value="1"/>
</dbReference>
<evidence type="ECO:0000259" key="2">
    <source>
        <dbReference type="PROSITE" id="PS51677"/>
    </source>
</evidence>
<dbReference type="EMBL" id="AP019835">
    <property type="protein sequence ID" value="BBM50547.1"/>
    <property type="molecule type" value="Genomic_DNA"/>
</dbReference>
<evidence type="ECO:0000313" key="7">
    <source>
        <dbReference type="Proteomes" id="UP000070483"/>
    </source>
</evidence>
<keyword evidence="1" id="KW-0812">Transmembrane</keyword>
<reference evidence="6" key="2">
    <citation type="submission" date="2016-01" db="EMBL/GenBank/DDBJ databases">
        <authorList>
            <person name="Oliw E.H."/>
        </authorList>
    </citation>
    <scope>NUCLEOTIDE SEQUENCE [LARGE SCALE GENOMIC DNA]</scope>
    <source>
        <strain evidence="6">KA00185</strain>
    </source>
</reference>
<dbReference type="STRING" id="157687.HMPREF3180_01359"/>
<evidence type="ECO:0000256" key="1">
    <source>
        <dbReference type="SAM" id="Phobius"/>
    </source>
</evidence>
<gene>
    <name evidence="6" type="ORF">HMPREF3180_01359</name>
    <name evidence="3" type="ORF">JMUB3933_1724</name>
    <name evidence="4" type="ORF">JMUB3934_1857</name>
    <name evidence="5" type="ORF">JMUB3936_1814</name>
</gene>
<evidence type="ECO:0000313" key="5">
    <source>
        <dbReference type="EMBL" id="BBM55520.1"/>
    </source>
</evidence>
<evidence type="ECO:0000313" key="8">
    <source>
        <dbReference type="Proteomes" id="UP000321397"/>
    </source>
</evidence>
<dbReference type="GO" id="GO:0005975">
    <property type="term" value="P:carbohydrate metabolic process"/>
    <property type="evidence" value="ECO:0007669"/>
    <property type="project" value="InterPro"/>
</dbReference>
<evidence type="ECO:0000313" key="10">
    <source>
        <dbReference type="Proteomes" id="UP000321944"/>
    </source>
</evidence>
<feature type="domain" description="NodB homology" evidence="2">
    <location>
        <begin position="79"/>
        <end position="266"/>
    </location>
</feature>
<name>A0A134A9Y8_9FUSO</name>
<keyword evidence="1" id="KW-0472">Membrane</keyword>
<dbReference type="AlphaFoldDB" id="A0A134A9Y8"/>
<dbReference type="InterPro" id="IPR050248">
    <property type="entry name" value="Polysacc_deacetylase_ArnD"/>
</dbReference>
<dbReference type="Gene3D" id="3.20.20.370">
    <property type="entry name" value="Glycoside hydrolase/deacetylase"/>
    <property type="match status" value="1"/>
</dbReference>
<dbReference type="Proteomes" id="UP000321501">
    <property type="component" value="Chromosome"/>
</dbReference>
<dbReference type="GO" id="GO:0016810">
    <property type="term" value="F:hydrolase activity, acting on carbon-nitrogen (but not peptide) bonds"/>
    <property type="evidence" value="ECO:0007669"/>
    <property type="project" value="InterPro"/>
</dbReference>
<evidence type="ECO:0000313" key="3">
    <source>
        <dbReference type="EMBL" id="BBM48210.1"/>
    </source>
</evidence>
<dbReference type="EMBL" id="LSDD01000096">
    <property type="protein sequence ID" value="KXB64532.1"/>
    <property type="molecule type" value="Genomic_DNA"/>
</dbReference>
<organism evidence="6 7">
    <name type="scientific">Leptotrichia wadei</name>
    <dbReference type="NCBI Taxonomy" id="157687"/>
    <lineage>
        <taxon>Bacteria</taxon>
        <taxon>Fusobacteriati</taxon>
        <taxon>Fusobacteriota</taxon>
        <taxon>Fusobacteriia</taxon>
        <taxon>Fusobacteriales</taxon>
        <taxon>Leptotrichiaceae</taxon>
        <taxon>Leptotrichia</taxon>
    </lineage>
</organism>
<evidence type="ECO:0000313" key="9">
    <source>
        <dbReference type="Proteomes" id="UP000321501"/>
    </source>
</evidence>
<dbReference type="SUPFAM" id="SSF88713">
    <property type="entry name" value="Glycoside hydrolase/deacetylase"/>
    <property type="match status" value="1"/>
</dbReference>
<protein>
    <submittedName>
        <fullName evidence="6">Polysaccharide deacetylase</fullName>
    </submittedName>
</protein>